<dbReference type="EMBL" id="BABT02000179">
    <property type="protein sequence ID" value="GAA99093.1"/>
    <property type="molecule type" value="Genomic_DNA"/>
</dbReference>
<keyword evidence="3" id="KW-1185">Reference proteome</keyword>
<comment type="caution">
    <text evidence="2">The sequence shown here is derived from an EMBL/GenBank/DDBJ whole genome shotgun (WGS) entry which is preliminary data.</text>
</comment>
<feature type="domain" description="DSBA-like thioredoxin" evidence="1">
    <location>
        <begin position="6"/>
        <end position="215"/>
    </location>
</feature>
<dbReference type="OMA" id="QKYAISG"/>
<sequence>MTAISLTVYSDTICPFCLLGYRKTQLAIEAAKRQHPDLSFSIRYKPFELDATLPVDTPLSKQERYASKFGKERFQSMEKMMIQRGREVGVNFSYGGTVRNTIRSHRLLERAWQSGGEPLQRKALELCFTSYFENEGDIGSPENLARIGTEAGLFSSDEEALNFIHGSACLPDVEQSLTESRRLGISGVPFTIISAQGMKQPVGVSGAQEPDTFTEIFTAIATGKTLS</sequence>
<dbReference type="STRING" id="764103.G7E8D3"/>
<dbReference type="CDD" id="cd03024">
    <property type="entry name" value="DsbA_FrnE"/>
    <property type="match status" value="1"/>
</dbReference>
<dbReference type="Pfam" id="PF01323">
    <property type="entry name" value="DSBA"/>
    <property type="match status" value="1"/>
</dbReference>
<dbReference type="InterPro" id="IPR036249">
    <property type="entry name" value="Thioredoxin-like_sf"/>
</dbReference>
<dbReference type="SUPFAM" id="SSF52833">
    <property type="entry name" value="Thioredoxin-like"/>
    <property type="match status" value="1"/>
</dbReference>
<evidence type="ECO:0000313" key="3">
    <source>
        <dbReference type="Proteomes" id="UP000009131"/>
    </source>
</evidence>
<reference evidence="2 3" key="1">
    <citation type="journal article" date="2011" name="J. Gen. Appl. Microbiol.">
        <title>Draft genome sequencing of the enigmatic basidiomycete Mixia osmundae.</title>
        <authorList>
            <person name="Nishida H."/>
            <person name="Nagatsuka Y."/>
            <person name="Sugiyama J."/>
        </authorList>
    </citation>
    <scope>NUCLEOTIDE SEQUENCE [LARGE SCALE GENOMIC DNA]</scope>
    <source>
        <strain evidence="3">CBS 9802 / IAM 14324 / JCM 22182 / KY 12970</strain>
    </source>
</reference>
<reference evidence="2 3" key="2">
    <citation type="journal article" date="2012" name="Open Biol.">
        <title>Characteristics of nucleosomes and linker DNA regions on the genome of the basidiomycete Mixia osmundae revealed by mono- and dinucleosome mapping.</title>
        <authorList>
            <person name="Nishida H."/>
            <person name="Kondo S."/>
            <person name="Matsumoto T."/>
            <person name="Suzuki Y."/>
            <person name="Yoshikawa H."/>
            <person name="Taylor T.D."/>
            <person name="Sugiyama J."/>
        </authorList>
    </citation>
    <scope>NUCLEOTIDE SEQUENCE [LARGE SCALE GENOMIC DNA]</scope>
    <source>
        <strain evidence="3">CBS 9802 / IAM 14324 / JCM 22182 / KY 12970</strain>
    </source>
</reference>
<protein>
    <recommendedName>
        <fullName evidence="1">DSBA-like thioredoxin domain-containing protein</fullName>
    </recommendedName>
</protein>
<dbReference type="PANTHER" id="PTHR13887">
    <property type="entry name" value="GLUTATHIONE S-TRANSFERASE KAPPA"/>
    <property type="match status" value="1"/>
</dbReference>
<dbReference type="InterPro" id="IPR001853">
    <property type="entry name" value="DSBA-like_thioredoxin_dom"/>
</dbReference>
<organism evidence="2 3">
    <name type="scientific">Mixia osmundae (strain CBS 9802 / IAM 14324 / JCM 22182 / KY 12970)</name>
    <dbReference type="NCBI Taxonomy" id="764103"/>
    <lineage>
        <taxon>Eukaryota</taxon>
        <taxon>Fungi</taxon>
        <taxon>Dikarya</taxon>
        <taxon>Basidiomycota</taxon>
        <taxon>Pucciniomycotina</taxon>
        <taxon>Mixiomycetes</taxon>
        <taxon>Mixiales</taxon>
        <taxon>Mixiaceae</taxon>
        <taxon>Mixia</taxon>
    </lineage>
</organism>
<gene>
    <name evidence="2" type="primary">Mo05782</name>
    <name evidence="2" type="ORF">E5Q_05782</name>
</gene>
<dbReference type="eggNOG" id="ENOG502QTH7">
    <property type="taxonomic scope" value="Eukaryota"/>
</dbReference>
<evidence type="ECO:0000259" key="1">
    <source>
        <dbReference type="Pfam" id="PF01323"/>
    </source>
</evidence>
<dbReference type="AlphaFoldDB" id="G7E8D3"/>
<dbReference type="GO" id="GO:0016491">
    <property type="term" value="F:oxidoreductase activity"/>
    <property type="evidence" value="ECO:0007669"/>
    <property type="project" value="InterPro"/>
</dbReference>
<name>G7E8D3_MIXOS</name>
<dbReference type="Gene3D" id="3.40.30.10">
    <property type="entry name" value="Glutaredoxin"/>
    <property type="match status" value="1"/>
</dbReference>
<accession>G7E8D3</accession>
<dbReference type="HOGENOM" id="CLU_069253_0_1_1"/>
<dbReference type="InParanoid" id="G7E8D3"/>
<dbReference type="OrthoDB" id="1930760at2759"/>
<dbReference type="RefSeq" id="XP_014567713.1">
    <property type="nucleotide sequence ID" value="XM_014712227.1"/>
</dbReference>
<proteinExistence type="predicted"/>
<evidence type="ECO:0000313" key="2">
    <source>
        <dbReference type="EMBL" id="GAA99093.1"/>
    </source>
</evidence>
<dbReference type="Proteomes" id="UP000009131">
    <property type="component" value="Unassembled WGS sequence"/>
</dbReference>
<dbReference type="PANTHER" id="PTHR13887:SF41">
    <property type="entry name" value="THIOREDOXIN SUPERFAMILY PROTEIN"/>
    <property type="match status" value="1"/>
</dbReference>